<proteinExistence type="predicted"/>
<reference evidence="1" key="1">
    <citation type="submission" date="2022-06" db="EMBL/GenBank/DDBJ databases">
        <title>Phylogenomic reconstructions and comparative analyses of Kickxellomycotina fungi.</title>
        <authorList>
            <person name="Reynolds N.K."/>
            <person name="Stajich J.E."/>
            <person name="Barry K."/>
            <person name="Grigoriev I.V."/>
            <person name="Crous P."/>
            <person name="Smith M.E."/>
        </authorList>
    </citation>
    <scope>NUCLEOTIDE SEQUENCE</scope>
    <source>
        <strain evidence="1">RSA 2271</strain>
    </source>
</reference>
<name>A0ACC1HBZ9_9FUNG</name>
<protein>
    <submittedName>
        <fullName evidence="1">Uncharacterized protein</fullName>
    </submittedName>
</protein>
<feature type="non-terminal residue" evidence="1">
    <location>
        <position position="377"/>
    </location>
</feature>
<evidence type="ECO:0000313" key="1">
    <source>
        <dbReference type="EMBL" id="KAJ1672866.1"/>
    </source>
</evidence>
<dbReference type="EMBL" id="JAMZIH010007714">
    <property type="protein sequence ID" value="KAJ1672866.1"/>
    <property type="molecule type" value="Genomic_DNA"/>
</dbReference>
<comment type="caution">
    <text evidence="1">The sequence shown here is derived from an EMBL/GenBank/DDBJ whole genome shotgun (WGS) entry which is preliminary data.</text>
</comment>
<keyword evidence="2" id="KW-1185">Reference proteome</keyword>
<evidence type="ECO:0000313" key="2">
    <source>
        <dbReference type="Proteomes" id="UP001145114"/>
    </source>
</evidence>
<sequence length="377" mass="43566">MDRTLIRQFVVIGIINFVRSILLLLLSMVKFTEVPCLILVSILYFTAMSTIILAFTVLLHLQLIVVHHVRKTRYIEPWYYVLAVVLGYIPTLMMQIINIPENRPIEILCEYDLNQLRQQYASFWYQFYVWVLLFVFLMLISLGVLVVWIIKEDRRIAQQISIHIQHPEQLGVHARNTASARTSNQVQVGHCWKVWRRRLFALVSATCLHILVLRHLRNSVVGRILLRLLWIPLTPLVCQGATIINSIISQANGDSPMLGLHIVSRVLVSLQAPCMALGFYQDITVQAALKKYRRDLLCKWYYEPLIIYHMERHSADEQLAMRQRAQGILTTIQRTGGPNMNGSAQRAVMVRMLETTGSDHQQNHIHFYNNDNNGDSA</sequence>
<gene>
    <name evidence="1" type="ORF">EV182_006336</name>
</gene>
<accession>A0ACC1HBZ9</accession>
<organism evidence="1 2">
    <name type="scientific">Spiromyces aspiralis</name>
    <dbReference type="NCBI Taxonomy" id="68401"/>
    <lineage>
        <taxon>Eukaryota</taxon>
        <taxon>Fungi</taxon>
        <taxon>Fungi incertae sedis</taxon>
        <taxon>Zoopagomycota</taxon>
        <taxon>Kickxellomycotina</taxon>
        <taxon>Kickxellomycetes</taxon>
        <taxon>Kickxellales</taxon>
        <taxon>Kickxellaceae</taxon>
        <taxon>Spiromyces</taxon>
    </lineage>
</organism>
<dbReference type="Proteomes" id="UP001145114">
    <property type="component" value="Unassembled WGS sequence"/>
</dbReference>